<dbReference type="Proteomes" id="UP000326659">
    <property type="component" value="Chromosome"/>
</dbReference>
<organism evidence="1 2">
    <name type="scientific">Pseudomonas denitrificans</name>
    <dbReference type="NCBI Taxonomy" id="43306"/>
    <lineage>
        <taxon>Bacteria</taxon>
        <taxon>Pseudomonadati</taxon>
        <taxon>Pseudomonadota</taxon>
        <taxon>Gammaproteobacteria</taxon>
        <taxon>Pseudomonadales</taxon>
        <taxon>Pseudomonadaceae</taxon>
        <taxon>Halopseudomonas</taxon>
    </lineage>
</organism>
<evidence type="ECO:0000313" key="1">
    <source>
        <dbReference type="EMBL" id="QEY74119.1"/>
    </source>
</evidence>
<name>A0A9X7N392_PSEDE</name>
<proteinExistence type="predicted"/>
<sequence length="267" mass="30081">MRVSTIRADSRIVVQFSCGAASAVAGKLALAQYGATHDVQFLNAFLASEHEDNRRFLADCEVWTGRKITVLRDEKYGADVDQVFLRERYMKGPQGAPCTKMLKRRLLDAWKKPGDVMVLGFTAEEEHRLDDFRERNPDRPAISPLIERGLTKADCKAIISRAGITLPFMYRTGYSNANCPGCVKGGEGYWRAVRADFPEVFEARCRVQDELGPGSWFLRYRSGPRKGERFPLRDLPDGPILRDEAIPSCSFFCEMAEADIIHREPAA</sequence>
<dbReference type="Gene3D" id="3.40.50.620">
    <property type="entry name" value="HUPs"/>
    <property type="match status" value="1"/>
</dbReference>
<dbReference type="AlphaFoldDB" id="A0A9X7N392"/>
<dbReference type="EMBL" id="CP043626">
    <property type="protein sequence ID" value="QEY74119.1"/>
    <property type="molecule type" value="Genomic_DNA"/>
</dbReference>
<protein>
    <recommendedName>
        <fullName evidence="3">Phosphoadenosine phosphosulfate reductase family protein</fullName>
    </recommendedName>
</protein>
<evidence type="ECO:0008006" key="3">
    <source>
        <dbReference type="Google" id="ProtNLM"/>
    </source>
</evidence>
<dbReference type="KEGG" id="pden:F1C79_22330"/>
<dbReference type="OrthoDB" id="7260048at2"/>
<dbReference type="RefSeq" id="WP_151188633.1">
    <property type="nucleotide sequence ID" value="NZ_CP043626.1"/>
</dbReference>
<gene>
    <name evidence="1" type="ORF">F1C79_22330</name>
</gene>
<accession>A0A9X7N392</accession>
<dbReference type="InterPro" id="IPR014729">
    <property type="entry name" value="Rossmann-like_a/b/a_fold"/>
</dbReference>
<dbReference type="SUPFAM" id="SSF52402">
    <property type="entry name" value="Adenine nucleotide alpha hydrolases-like"/>
    <property type="match status" value="1"/>
</dbReference>
<keyword evidence="2" id="KW-1185">Reference proteome</keyword>
<reference evidence="1 2" key="1">
    <citation type="submission" date="2019-09" db="EMBL/GenBank/DDBJ databases">
        <title>Prosopis cineraria nodule microbiome.</title>
        <authorList>
            <person name="Chaluvadi S.R."/>
            <person name="Ali R."/>
            <person name="Wang X."/>
        </authorList>
    </citation>
    <scope>NUCLEOTIDE SEQUENCE [LARGE SCALE GENOMIC DNA]</scope>
    <source>
        <strain evidence="1 2">BG1</strain>
    </source>
</reference>
<evidence type="ECO:0000313" key="2">
    <source>
        <dbReference type="Proteomes" id="UP000326659"/>
    </source>
</evidence>